<protein>
    <submittedName>
        <fullName evidence="1">Uncharacterized protein</fullName>
    </submittedName>
</protein>
<name>A0AAD2HKV5_9AGAR</name>
<proteinExistence type="predicted"/>
<dbReference type="AlphaFoldDB" id="A0AAD2HKV5"/>
<sequence>TCRDFPRWVGQQRGHDCLDSRQLIVQSHLQVVESAALEQKEALRHGDAPAYMMLEAASTTAAPPGDPRMLYT</sequence>
<dbReference type="Proteomes" id="UP001295794">
    <property type="component" value="Unassembled WGS sequence"/>
</dbReference>
<evidence type="ECO:0000313" key="2">
    <source>
        <dbReference type="Proteomes" id="UP001295794"/>
    </source>
</evidence>
<gene>
    <name evidence="1" type="ORF">MYCIT1_LOCUS26822</name>
</gene>
<organism evidence="1 2">
    <name type="scientific">Mycena citricolor</name>
    <dbReference type="NCBI Taxonomy" id="2018698"/>
    <lineage>
        <taxon>Eukaryota</taxon>
        <taxon>Fungi</taxon>
        <taxon>Dikarya</taxon>
        <taxon>Basidiomycota</taxon>
        <taxon>Agaricomycotina</taxon>
        <taxon>Agaricomycetes</taxon>
        <taxon>Agaricomycetidae</taxon>
        <taxon>Agaricales</taxon>
        <taxon>Marasmiineae</taxon>
        <taxon>Mycenaceae</taxon>
        <taxon>Mycena</taxon>
    </lineage>
</organism>
<accession>A0AAD2HKV5</accession>
<reference evidence="1" key="1">
    <citation type="submission" date="2023-11" db="EMBL/GenBank/DDBJ databases">
        <authorList>
            <person name="De Vega J J."/>
            <person name="De Vega J J."/>
        </authorList>
    </citation>
    <scope>NUCLEOTIDE SEQUENCE</scope>
</reference>
<feature type="non-terminal residue" evidence="1">
    <location>
        <position position="72"/>
    </location>
</feature>
<keyword evidence="2" id="KW-1185">Reference proteome</keyword>
<dbReference type="EMBL" id="CAVNYO010000419">
    <property type="protein sequence ID" value="CAK5277747.1"/>
    <property type="molecule type" value="Genomic_DNA"/>
</dbReference>
<comment type="caution">
    <text evidence="1">The sequence shown here is derived from an EMBL/GenBank/DDBJ whole genome shotgun (WGS) entry which is preliminary data.</text>
</comment>
<evidence type="ECO:0000313" key="1">
    <source>
        <dbReference type="EMBL" id="CAK5277747.1"/>
    </source>
</evidence>